<evidence type="ECO:0000313" key="3">
    <source>
        <dbReference type="Proteomes" id="UP001500185"/>
    </source>
</evidence>
<accession>A0ABP3VLA4</accession>
<dbReference type="Pfam" id="PF12146">
    <property type="entry name" value="Hydrolase_4"/>
    <property type="match status" value="1"/>
</dbReference>
<organism evidence="2 3">
    <name type="scientific">Psychroflexus lacisalsi</name>
    <dbReference type="NCBI Taxonomy" id="503928"/>
    <lineage>
        <taxon>Bacteria</taxon>
        <taxon>Pseudomonadati</taxon>
        <taxon>Bacteroidota</taxon>
        <taxon>Flavobacteriia</taxon>
        <taxon>Flavobacteriales</taxon>
        <taxon>Flavobacteriaceae</taxon>
        <taxon>Psychroflexus</taxon>
    </lineage>
</organism>
<dbReference type="EMBL" id="BAAAGG010000005">
    <property type="protein sequence ID" value="GAA0758719.1"/>
    <property type="molecule type" value="Genomic_DNA"/>
</dbReference>
<dbReference type="InterPro" id="IPR003718">
    <property type="entry name" value="OsmC/Ohr_fam"/>
</dbReference>
<proteinExistence type="predicted"/>
<keyword evidence="3" id="KW-1185">Reference proteome</keyword>
<dbReference type="InterPro" id="IPR015946">
    <property type="entry name" value="KH_dom-like_a/b"/>
</dbReference>
<feature type="domain" description="Serine aminopeptidase S33" evidence="1">
    <location>
        <begin position="30"/>
        <end position="140"/>
    </location>
</feature>
<dbReference type="PANTHER" id="PTHR39624">
    <property type="entry name" value="PROTEIN INVOLVED IN RIMO-MEDIATED BETA-METHYLTHIOLATION OF RIBOSOMAL PROTEIN S12 YCAO"/>
    <property type="match status" value="1"/>
</dbReference>
<dbReference type="Gene3D" id="3.40.50.1820">
    <property type="entry name" value="alpha/beta hydrolase"/>
    <property type="match status" value="1"/>
</dbReference>
<sequence length="407" mass="45632">MNMKIEKVTFKNKNGDQLVGRLQFPMSQHPKAYAIFAHCFTCGKNLKVVREISSAIAELGIAVLRFDFTGLGQSDGEFEDTNFSHDVEDLIQASNFLEKEYEAPSLLIGHSLGGTASLFAAEKLDNIKAIVTIASPSQPSHVQNLIQKNSNSNEENGDVKVNLGGKDFTIKKHFLEDINSKDTKSLLKNLNIPFLIMHSPEDKIVVADNAEELYNWANHPKSFISLNEADHLLNENIDASYIGNLIGHWATNYLDISINKNLAMDSESQSAAILKNEDKFTTHLKVGDFAFLGDEPEDKGGDNLGPAPYDFLTAGLAECTAMTLHVYARHKEWDLEEVRVHVNHEKRKVKDDEGKTTKKDFFNKKIKIIGNLEQSQIERLMEIGDRCPVHRTLHSDIEITSELINQK</sequence>
<protein>
    <submittedName>
        <fullName evidence="2">Bifunctional alpha/beta hydrolase/OsmC family protein</fullName>
    </submittedName>
</protein>
<evidence type="ECO:0000259" key="1">
    <source>
        <dbReference type="Pfam" id="PF12146"/>
    </source>
</evidence>
<dbReference type="InterPro" id="IPR029058">
    <property type="entry name" value="AB_hydrolase_fold"/>
</dbReference>
<dbReference type="SUPFAM" id="SSF82784">
    <property type="entry name" value="OsmC-like"/>
    <property type="match status" value="1"/>
</dbReference>
<dbReference type="GO" id="GO:0016787">
    <property type="term" value="F:hydrolase activity"/>
    <property type="evidence" value="ECO:0007669"/>
    <property type="project" value="UniProtKB-KW"/>
</dbReference>
<reference evidence="3" key="1">
    <citation type="journal article" date="2019" name="Int. J. Syst. Evol. Microbiol.">
        <title>The Global Catalogue of Microorganisms (GCM) 10K type strain sequencing project: providing services to taxonomists for standard genome sequencing and annotation.</title>
        <authorList>
            <consortium name="The Broad Institute Genomics Platform"/>
            <consortium name="The Broad Institute Genome Sequencing Center for Infectious Disease"/>
            <person name="Wu L."/>
            <person name="Ma J."/>
        </authorList>
    </citation>
    <scope>NUCLEOTIDE SEQUENCE [LARGE SCALE GENOMIC DNA]</scope>
    <source>
        <strain evidence="3">JCM 16231</strain>
    </source>
</reference>
<gene>
    <name evidence="2" type="ORF">GCM10009433_16200</name>
</gene>
<dbReference type="Proteomes" id="UP001500185">
    <property type="component" value="Unassembled WGS sequence"/>
</dbReference>
<dbReference type="InterPro" id="IPR036102">
    <property type="entry name" value="OsmC/Ohrsf"/>
</dbReference>
<dbReference type="Pfam" id="PF02566">
    <property type="entry name" value="OsmC"/>
    <property type="match status" value="1"/>
</dbReference>
<dbReference type="SUPFAM" id="SSF53474">
    <property type="entry name" value="alpha/beta-Hydrolases"/>
    <property type="match status" value="1"/>
</dbReference>
<dbReference type="PANTHER" id="PTHR39624:SF2">
    <property type="entry name" value="OSMC-LIKE PROTEIN"/>
    <property type="match status" value="1"/>
</dbReference>
<keyword evidence="2" id="KW-0378">Hydrolase</keyword>
<dbReference type="InterPro" id="IPR022742">
    <property type="entry name" value="Hydrolase_4"/>
</dbReference>
<name>A0ABP3VLA4_9FLAO</name>
<evidence type="ECO:0000313" key="2">
    <source>
        <dbReference type="EMBL" id="GAA0758719.1"/>
    </source>
</evidence>
<comment type="caution">
    <text evidence="2">The sequence shown here is derived from an EMBL/GenBank/DDBJ whole genome shotgun (WGS) entry which is preliminary data.</text>
</comment>
<dbReference type="Gene3D" id="3.30.300.20">
    <property type="match status" value="1"/>
</dbReference>